<dbReference type="RefSeq" id="WP_239370648.1">
    <property type="nucleotide sequence ID" value="NZ_JAKREW010000074.1"/>
</dbReference>
<sequence>MALPLDLDLLKTFVAIAESGSFSNAAPRVGRSQSAVSMQMQRLEQTIGKQLLIRTPRAVVPNATGEEFLVYARRLLKLSDEALASVTRPEEAGSVRLGVPDDYAAYLLPPVLSRFSAAHPLVTVELVCEQSTALVKTIEEGRLDLAIITRLPDQALEVLRLERCVWVASPNHVAWEKDPLPVALFEPGCAARVNMLQVLAKIDHAFHCTYSSASLLGLIAVVQAGLAVAGLAQLSVPPSLRIIGENEGLPPLPDLEIGIMRNPMSATPAVERLNEFLRRDLTETTQPG</sequence>
<protein>
    <submittedName>
        <fullName evidence="6">LysR substrate-binding domain-containing protein</fullName>
    </submittedName>
</protein>
<dbReference type="InterPro" id="IPR005119">
    <property type="entry name" value="LysR_subst-bd"/>
</dbReference>
<evidence type="ECO:0000259" key="5">
    <source>
        <dbReference type="PROSITE" id="PS50931"/>
    </source>
</evidence>
<evidence type="ECO:0000256" key="2">
    <source>
        <dbReference type="ARBA" id="ARBA00023015"/>
    </source>
</evidence>
<dbReference type="Gene3D" id="3.40.190.10">
    <property type="entry name" value="Periplasmic binding protein-like II"/>
    <property type="match status" value="2"/>
</dbReference>
<evidence type="ECO:0000313" key="6">
    <source>
        <dbReference type="EMBL" id="MCG7509151.1"/>
    </source>
</evidence>
<proteinExistence type="inferred from homology"/>
<dbReference type="Pfam" id="PF00126">
    <property type="entry name" value="HTH_1"/>
    <property type="match status" value="1"/>
</dbReference>
<dbReference type="InterPro" id="IPR036390">
    <property type="entry name" value="WH_DNA-bd_sf"/>
</dbReference>
<keyword evidence="2" id="KW-0805">Transcription regulation</keyword>
<dbReference type="SUPFAM" id="SSF46785">
    <property type="entry name" value="Winged helix' DNA-binding domain"/>
    <property type="match status" value="1"/>
</dbReference>
<comment type="similarity">
    <text evidence="1">Belongs to the LysR transcriptional regulatory family.</text>
</comment>
<organism evidence="6 7">
    <name type="scientific">Mesorhizobium retamae</name>
    <dbReference type="NCBI Taxonomy" id="2912854"/>
    <lineage>
        <taxon>Bacteria</taxon>
        <taxon>Pseudomonadati</taxon>
        <taxon>Pseudomonadota</taxon>
        <taxon>Alphaproteobacteria</taxon>
        <taxon>Hyphomicrobiales</taxon>
        <taxon>Phyllobacteriaceae</taxon>
        <taxon>Mesorhizobium</taxon>
    </lineage>
</organism>
<reference evidence="6 7" key="1">
    <citation type="submission" date="2022-02" db="EMBL/GenBank/DDBJ databases">
        <title>Draft genome sequence of Mezorhizobium retamae strain IRAMC:0171 isolated from Retama raetam nodules.</title>
        <authorList>
            <person name="Bengaied R."/>
            <person name="Sbissi I."/>
            <person name="Huber K."/>
            <person name="Ghodbane F."/>
            <person name="Nouioui I."/>
            <person name="Tarhouni M."/>
            <person name="Gtari M."/>
        </authorList>
    </citation>
    <scope>NUCLEOTIDE SEQUENCE [LARGE SCALE GENOMIC DNA]</scope>
    <source>
        <strain evidence="6 7">IRAMC:0171</strain>
    </source>
</reference>
<dbReference type="InterPro" id="IPR000847">
    <property type="entry name" value="LysR_HTH_N"/>
</dbReference>
<dbReference type="EMBL" id="JAKREW010000074">
    <property type="protein sequence ID" value="MCG7509151.1"/>
    <property type="molecule type" value="Genomic_DNA"/>
</dbReference>
<dbReference type="PROSITE" id="PS50931">
    <property type="entry name" value="HTH_LYSR"/>
    <property type="match status" value="1"/>
</dbReference>
<gene>
    <name evidence="6" type="ORF">L4923_29370</name>
</gene>
<dbReference type="SUPFAM" id="SSF53850">
    <property type="entry name" value="Periplasmic binding protein-like II"/>
    <property type="match status" value="1"/>
</dbReference>
<dbReference type="InterPro" id="IPR050176">
    <property type="entry name" value="LTTR"/>
</dbReference>
<dbReference type="Proteomes" id="UP001201701">
    <property type="component" value="Unassembled WGS sequence"/>
</dbReference>
<dbReference type="PRINTS" id="PR00039">
    <property type="entry name" value="HTHLYSR"/>
</dbReference>
<dbReference type="PANTHER" id="PTHR30579">
    <property type="entry name" value="TRANSCRIPTIONAL REGULATOR"/>
    <property type="match status" value="1"/>
</dbReference>
<dbReference type="InterPro" id="IPR036388">
    <property type="entry name" value="WH-like_DNA-bd_sf"/>
</dbReference>
<name>A0ABS9QR18_9HYPH</name>
<evidence type="ECO:0000256" key="1">
    <source>
        <dbReference type="ARBA" id="ARBA00009437"/>
    </source>
</evidence>
<keyword evidence="7" id="KW-1185">Reference proteome</keyword>
<evidence type="ECO:0000256" key="4">
    <source>
        <dbReference type="ARBA" id="ARBA00023163"/>
    </source>
</evidence>
<evidence type="ECO:0000256" key="3">
    <source>
        <dbReference type="ARBA" id="ARBA00023125"/>
    </source>
</evidence>
<dbReference type="Pfam" id="PF03466">
    <property type="entry name" value="LysR_substrate"/>
    <property type="match status" value="1"/>
</dbReference>
<evidence type="ECO:0000313" key="7">
    <source>
        <dbReference type="Proteomes" id="UP001201701"/>
    </source>
</evidence>
<accession>A0ABS9QR18</accession>
<dbReference type="PANTHER" id="PTHR30579:SF7">
    <property type="entry name" value="HTH-TYPE TRANSCRIPTIONAL REGULATOR LRHA-RELATED"/>
    <property type="match status" value="1"/>
</dbReference>
<feature type="domain" description="HTH lysR-type" evidence="5">
    <location>
        <begin position="5"/>
        <end position="62"/>
    </location>
</feature>
<keyword evidence="3" id="KW-0238">DNA-binding</keyword>
<keyword evidence="4" id="KW-0804">Transcription</keyword>
<dbReference type="Gene3D" id="1.10.10.10">
    <property type="entry name" value="Winged helix-like DNA-binding domain superfamily/Winged helix DNA-binding domain"/>
    <property type="match status" value="1"/>
</dbReference>
<comment type="caution">
    <text evidence="6">The sequence shown here is derived from an EMBL/GenBank/DDBJ whole genome shotgun (WGS) entry which is preliminary data.</text>
</comment>